<dbReference type="PATRIC" id="fig|1365248.3.peg.1246"/>
<dbReference type="RefSeq" id="WP_063367136.1">
    <property type="nucleotide sequence ID" value="NZ_AUYC01000017.1"/>
</dbReference>
<reference evidence="13 14" key="1">
    <citation type="submission" date="2013-07" db="EMBL/GenBank/DDBJ databases">
        <title>Comparative Genomic and Metabolomic Analysis of Twelve Strains of Pseudoalteromonas luteoviolacea.</title>
        <authorList>
            <person name="Vynne N.G."/>
            <person name="Mansson M."/>
            <person name="Gram L."/>
        </authorList>
    </citation>
    <scope>NUCLEOTIDE SEQUENCE [LARGE SCALE GENOMIC DNA]</scope>
    <source>
        <strain evidence="13 14">CPMOR-1</strain>
    </source>
</reference>
<accession>A0A167LWZ1</accession>
<proteinExistence type="inferred from homology"/>
<evidence type="ECO:0000259" key="12">
    <source>
        <dbReference type="Pfam" id="PF17243"/>
    </source>
</evidence>
<evidence type="ECO:0000256" key="3">
    <source>
        <dbReference type="ARBA" id="ARBA00015419"/>
    </source>
</evidence>
<dbReference type="GO" id="GO:0009279">
    <property type="term" value="C:cell outer membrane"/>
    <property type="evidence" value="ECO:0007669"/>
    <property type="project" value="UniProtKB-SubCell"/>
</dbReference>
<keyword evidence="4" id="KW-1134">Transmembrane beta strand</keyword>
<evidence type="ECO:0000313" key="14">
    <source>
        <dbReference type="Proteomes" id="UP000076486"/>
    </source>
</evidence>
<comment type="subcellular location">
    <subcellularLocation>
        <location evidence="1">Cell outer membrane</location>
    </subcellularLocation>
</comment>
<dbReference type="GO" id="GO:0097347">
    <property type="term" value="C:TAM protein secretion complex"/>
    <property type="evidence" value="ECO:0007669"/>
    <property type="project" value="TreeGrafter"/>
</dbReference>
<dbReference type="PANTHER" id="PTHR12815">
    <property type="entry name" value="SORTING AND ASSEMBLY MACHINERY SAMM50 PROTEIN FAMILY MEMBER"/>
    <property type="match status" value="1"/>
</dbReference>
<evidence type="ECO:0000256" key="1">
    <source>
        <dbReference type="ARBA" id="ARBA00004442"/>
    </source>
</evidence>
<evidence type="ECO:0000256" key="7">
    <source>
        <dbReference type="ARBA" id="ARBA00023136"/>
    </source>
</evidence>
<gene>
    <name evidence="13" type="ORF">N473_12830</name>
</gene>
<evidence type="ECO:0000256" key="8">
    <source>
        <dbReference type="ARBA" id="ARBA00023237"/>
    </source>
</evidence>
<keyword evidence="8" id="KW-0998">Cell outer membrane</keyword>
<evidence type="ECO:0000313" key="13">
    <source>
        <dbReference type="EMBL" id="KZN65408.1"/>
    </source>
</evidence>
<organism evidence="13 14">
    <name type="scientific">Pseudoalteromonas luteoviolacea CPMOR-1</name>
    <dbReference type="NCBI Taxonomy" id="1365248"/>
    <lineage>
        <taxon>Bacteria</taxon>
        <taxon>Pseudomonadati</taxon>
        <taxon>Pseudomonadota</taxon>
        <taxon>Gammaproteobacteria</taxon>
        <taxon>Alteromonadales</taxon>
        <taxon>Pseudoalteromonadaceae</taxon>
        <taxon>Pseudoalteromonas</taxon>
    </lineage>
</organism>
<evidence type="ECO:0000259" key="11">
    <source>
        <dbReference type="Pfam" id="PF01103"/>
    </source>
</evidence>
<keyword evidence="5" id="KW-0812">Transmembrane</keyword>
<dbReference type="PANTHER" id="PTHR12815:SF47">
    <property type="entry name" value="TRANSLOCATION AND ASSEMBLY MODULE SUBUNIT TAMA"/>
    <property type="match status" value="1"/>
</dbReference>
<keyword evidence="6" id="KW-0732">Signal</keyword>
<comment type="similarity">
    <text evidence="2">Belongs to the TamA family.</text>
</comment>
<comment type="subunit">
    <text evidence="10">Interacts with TamB to form the translocation and assembly module (TAM).</text>
</comment>
<evidence type="ECO:0000256" key="2">
    <source>
        <dbReference type="ARBA" id="ARBA00010248"/>
    </source>
</evidence>
<dbReference type="InterPro" id="IPR035243">
    <property type="entry name" value="TamA_POTRA_Dom_1"/>
</dbReference>
<dbReference type="EMBL" id="AUYC01000017">
    <property type="protein sequence ID" value="KZN65408.1"/>
    <property type="molecule type" value="Genomic_DNA"/>
</dbReference>
<sequence>MPRISLYLIILFAFIHTAYASEQLLIEAIEVHSENEQVDENIALYLKKYQSKVFSHRQKKAMKADVRLALQALGYYEFSTEVEFSSLSQQLSVQVALAPPFRWHSVDVRLFGAADTDPVIQTFLKTLPIKVGDEVRHDLYGAAKNQIESILLERGYFDFTWQESRLEINQALKQGAAKLYLESGPRYMFGELKLSGQSKATRFITELATFDQNTEYDAKKLSDYSIALNETPYFASVTVYPLLKERHKGKVPIRVDVTDRPANSFEVGGGYSTDLDAKFRFKWKRPWVNQFGHSFETDLNLSERKQDITSAYTIPVGDPNDDLWRVLGGYQLQDDLTEGVKLTTWNVQLQRQWVFDSGWVRTAFLKREHERSEQTGLLLDTEMLLPGVSYARKRSKGGMTPFWGSEQLFTIEVAHKSVVSSTSLTKVRWKQAWLRSYKDRHLILLRAELGALIAKEFDETPLNMRFFAGGDQSIRGFAFQSISPKGPQGELLGAKYLVTASSEYNYQFLPNWRAAIFVDAGTATNDFEERWSVGAGFGFRYITPFGPVRVDHAWGLSKPSKSTRLSIVIGPEI</sequence>
<feature type="domain" description="TamA POTRA" evidence="12">
    <location>
        <begin position="30"/>
        <end position="95"/>
    </location>
</feature>
<dbReference type="Pfam" id="PF17243">
    <property type="entry name" value="POTRA_TamA_1"/>
    <property type="match status" value="1"/>
</dbReference>
<keyword evidence="7" id="KW-0472">Membrane</keyword>
<dbReference type="Gene3D" id="2.40.160.50">
    <property type="entry name" value="membrane protein fhac: a member of the omp85/tpsb transporter family"/>
    <property type="match status" value="1"/>
</dbReference>
<name>A0A167LWZ1_9GAMM</name>
<evidence type="ECO:0000256" key="9">
    <source>
        <dbReference type="ARBA" id="ARBA00033063"/>
    </source>
</evidence>
<evidence type="ECO:0000256" key="10">
    <source>
        <dbReference type="ARBA" id="ARBA00093548"/>
    </source>
</evidence>
<feature type="domain" description="Bacterial surface antigen (D15)" evidence="11">
    <location>
        <begin position="262"/>
        <end position="561"/>
    </location>
</feature>
<dbReference type="AlphaFoldDB" id="A0A167LWZ1"/>
<dbReference type="Gene3D" id="3.10.20.310">
    <property type="entry name" value="membrane protein fhac"/>
    <property type="match status" value="3"/>
</dbReference>
<evidence type="ECO:0000256" key="6">
    <source>
        <dbReference type="ARBA" id="ARBA00022729"/>
    </source>
</evidence>
<dbReference type="Proteomes" id="UP000076486">
    <property type="component" value="Unassembled WGS sequence"/>
</dbReference>
<evidence type="ECO:0000256" key="5">
    <source>
        <dbReference type="ARBA" id="ARBA00022692"/>
    </source>
</evidence>
<dbReference type="InterPro" id="IPR000184">
    <property type="entry name" value="Bac_surfAg_D15"/>
</dbReference>
<dbReference type="InterPro" id="IPR039910">
    <property type="entry name" value="D15-like"/>
</dbReference>
<dbReference type="Pfam" id="PF01103">
    <property type="entry name" value="Omp85"/>
    <property type="match status" value="1"/>
</dbReference>
<dbReference type="GO" id="GO:0009306">
    <property type="term" value="P:protein secretion"/>
    <property type="evidence" value="ECO:0007669"/>
    <property type="project" value="TreeGrafter"/>
</dbReference>
<comment type="caution">
    <text evidence="13">The sequence shown here is derived from an EMBL/GenBank/DDBJ whole genome shotgun (WGS) entry which is preliminary data.</text>
</comment>
<protein>
    <recommendedName>
        <fullName evidence="3">Translocation and assembly module subunit TamA</fullName>
    </recommendedName>
    <alternativeName>
        <fullName evidence="9">Autotransporter assembly factor TamA</fullName>
    </alternativeName>
</protein>
<evidence type="ECO:0000256" key="4">
    <source>
        <dbReference type="ARBA" id="ARBA00022452"/>
    </source>
</evidence>